<organism evidence="2 3">
    <name type="scientific">Monilinia fructicola</name>
    <name type="common">Brown rot fungus</name>
    <name type="synonym">Ciboria fructicola</name>
    <dbReference type="NCBI Taxonomy" id="38448"/>
    <lineage>
        <taxon>Eukaryota</taxon>
        <taxon>Fungi</taxon>
        <taxon>Dikarya</taxon>
        <taxon>Ascomycota</taxon>
        <taxon>Pezizomycotina</taxon>
        <taxon>Leotiomycetes</taxon>
        <taxon>Helotiales</taxon>
        <taxon>Sclerotiniaceae</taxon>
        <taxon>Monilinia</taxon>
    </lineage>
</organism>
<comment type="caution">
    <text evidence="2">The sequence shown here is derived from an EMBL/GenBank/DDBJ whole genome shotgun (WGS) entry which is preliminary data.</text>
</comment>
<evidence type="ECO:0000313" key="2">
    <source>
        <dbReference type="EMBL" id="KAA8572668.1"/>
    </source>
</evidence>
<dbReference type="EMBL" id="VICG01000004">
    <property type="protein sequence ID" value="KAA8572668.1"/>
    <property type="molecule type" value="Genomic_DNA"/>
</dbReference>
<accession>A0A5M9JT34</accession>
<name>A0A5M9JT34_MONFR</name>
<protein>
    <submittedName>
        <fullName evidence="2">Uncharacterized protein</fullName>
    </submittedName>
</protein>
<feature type="region of interest" description="Disordered" evidence="1">
    <location>
        <begin position="39"/>
        <end position="63"/>
    </location>
</feature>
<keyword evidence="3" id="KW-1185">Reference proteome</keyword>
<evidence type="ECO:0000313" key="3">
    <source>
        <dbReference type="Proteomes" id="UP000322873"/>
    </source>
</evidence>
<dbReference type="Proteomes" id="UP000322873">
    <property type="component" value="Unassembled WGS sequence"/>
</dbReference>
<proteinExistence type="predicted"/>
<evidence type="ECO:0000256" key="1">
    <source>
        <dbReference type="SAM" id="MobiDB-lite"/>
    </source>
</evidence>
<dbReference type="AlphaFoldDB" id="A0A5M9JT34"/>
<reference evidence="2 3" key="1">
    <citation type="submission" date="2019-06" db="EMBL/GenBank/DDBJ databases">
        <title>Genome Sequence of the Brown Rot Fungal Pathogen Monilinia fructicola.</title>
        <authorList>
            <person name="De Miccolis Angelini R.M."/>
            <person name="Landi L."/>
            <person name="Abate D."/>
            <person name="Pollastro S."/>
            <person name="Romanazzi G."/>
            <person name="Faretra F."/>
        </authorList>
    </citation>
    <scope>NUCLEOTIDE SEQUENCE [LARGE SCALE GENOMIC DNA]</scope>
    <source>
        <strain evidence="2 3">Mfrc123</strain>
    </source>
</reference>
<gene>
    <name evidence="2" type="ORF">EYC84_003262</name>
</gene>
<feature type="compositionally biased region" description="Acidic residues" evidence="1">
    <location>
        <begin position="41"/>
        <end position="60"/>
    </location>
</feature>
<sequence>MRGDVPHMRRTLIVITVGILYIGKASSLTITDPRLHHSAIYDDDDDDDDDDGDDDDDDDLNSQRLPWVSDICKR</sequence>